<dbReference type="PANTHER" id="PTHR10983">
    <property type="entry name" value="1-ACYLGLYCEROL-3-PHOSPHATE ACYLTRANSFERASE-RELATED"/>
    <property type="match status" value="1"/>
</dbReference>
<dbReference type="EMBL" id="BAEO01000044">
    <property type="protein sequence ID" value="GAC20050.1"/>
    <property type="molecule type" value="Genomic_DNA"/>
</dbReference>
<gene>
    <name evidence="2" type="primary">yihG</name>
    <name evidence="2" type="ORF">GARC_3087</name>
</gene>
<dbReference type="Pfam" id="PF01553">
    <property type="entry name" value="Acyltransferase"/>
    <property type="match status" value="1"/>
</dbReference>
<dbReference type="PANTHER" id="PTHR10983:SF15">
    <property type="entry name" value="ACYLTRANSFERASE YIHG-RELATED"/>
    <property type="match status" value="1"/>
</dbReference>
<dbReference type="GO" id="GO:0005886">
    <property type="term" value="C:plasma membrane"/>
    <property type="evidence" value="ECO:0007669"/>
    <property type="project" value="TreeGrafter"/>
</dbReference>
<evidence type="ECO:0000313" key="2">
    <source>
        <dbReference type="EMBL" id="GAC20050.1"/>
    </source>
</evidence>
<dbReference type="eggNOG" id="COG0204">
    <property type="taxonomic scope" value="Bacteria"/>
</dbReference>
<keyword evidence="2" id="KW-0808">Transferase</keyword>
<dbReference type="Proteomes" id="UP000006327">
    <property type="component" value="Unassembled WGS sequence"/>
</dbReference>
<accession>K6Z9C3</accession>
<reference evidence="2 3" key="1">
    <citation type="journal article" date="2017" name="Antonie Van Leeuwenhoek">
        <title>Rhizobium rhizosphaerae sp. nov., a novel species isolated from rice rhizosphere.</title>
        <authorList>
            <person name="Zhao J.J."/>
            <person name="Zhang J."/>
            <person name="Zhang R.J."/>
            <person name="Zhang C.W."/>
            <person name="Yin H.Q."/>
            <person name="Zhang X.X."/>
        </authorList>
    </citation>
    <scope>NUCLEOTIDE SEQUENCE [LARGE SCALE GENOMIC DNA]</scope>
    <source>
        <strain evidence="2 3">BSs20135</strain>
    </source>
</reference>
<organism evidence="2 3">
    <name type="scientific">Paraglaciecola arctica BSs20135</name>
    <dbReference type="NCBI Taxonomy" id="493475"/>
    <lineage>
        <taxon>Bacteria</taxon>
        <taxon>Pseudomonadati</taxon>
        <taxon>Pseudomonadota</taxon>
        <taxon>Gammaproteobacteria</taxon>
        <taxon>Alteromonadales</taxon>
        <taxon>Alteromonadaceae</taxon>
        <taxon>Paraglaciecola</taxon>
    </lineage>
</organism>
<dbReference type="SUPFAM" id="SSF69593">
    <property type="entry name" value="Glycerol-3-phosphate (1)-acyltransferase"/>
    <property type="match status" value="1"/>
</dbReference>
<dbReference type="SMART" id="SM00563">
    <property type="entry name" value="PlsC"/>
    <property type="match status" value="1"/>
</dbReference>
<dbReference type="NCBIfam" id="NF010621">
    <property type="entry name" value="PRK14014.1"/>
    <property type="match status" value="1"/>
</dbReference>
<feature type="domain" description="Phospholipid/glycerol acyltransferase" evidence="1">
    <location>
        <begin position="35"/>
        <end position="177"/>
    </location>
</feature>
<dbReference type="STRING" id="493475.GARC_3087"/>
<dbReference type="CDD" id="cd07990">
    <property type="entry name" value="LPLAT_LCLAT1-like"/>
    <property type="match status" value="1"/>
</dbReference>
<comment type="caution">
    <text evidence="2">The sequence shown here is derived from an EMBL/GenBank/DDBJ whole genome shotgun (WGS) entry which is preliminary data.</text>
</comment>
<dbReference type="AlphaFoldDB" id="K6Z9C3"/>
<sequence length="244" mass="28101">MMYAFGFCSVALIKCMNKVEFDYVVDGELSKKQWYLIISNHLSWLDIILLTDFAVGKIPAPKFFLKKELIWLPFVGLAAWALDMPFMQRYNKAFLQKNPHLEGKDIATTKKSCEKFRQLPTTVINFVEGNRFTPEKQKLKQSPFKNLLPPKAGGIAFTLATMGELFTSVLDITIIYPDTQGSPMMTMLSGRLKKVTIRVNVHPLTDEIIGDYYNDEKFKQGFQSWLNLIWQNKDKLISTLKEKN</sequence>
<evidence type="ECO:0000259" key="1">
    <source>
        <dbReference type="SMART" id="SM00563"/>
    </source>
</evidence>
<evidence type="ECO:0000313" key="3">
    <source>
        <dbReference type="Proteomes" id="UP000006327"/>
    </source>
</evidence>
<dbReference type="GO" id="GO:0016746">
    <property type="term" value="F:acyltransferase activity"/>
    <property type="evidence" value="ECO:0007669"/>
    <property type="project" value="UniProtKB-KW"/>
</dbReference>
<keyword evidence="2" id="KW-0012">Acyltransferase</keyword>
<name>K6Z9C3_9ALTE</name>
<proteinExistence type="predicted"/>
<keyword evidence="3" id="KW-1185">Reference proteome</keyword>
<protein>
    <submittedName>
        <fullName evidence="2">Probable acyltransferase yihG</fullName>
    </submittedName>
</protein>
<dbReference type="InterPro" id="IPR002123">
    <property type="entry name" value="Plipid/glycerol_acylTrfase"/>
</dbReference>